<keyword evidence="1" id="KW-0862">Zinc</keyword>
<feature type="compositionally biased region" description="Low complexity" evidence="2">
    <location>
        <begin position="314"/>
        <end position="331"/>
    </location>
</feature>
<feature type="compositionally biased region" description="Low complexity" evidence="2">
    <location>
        <begin position="158"/>
        <end position="174"/>
    </location>
</feature>
<keyword evidence="1" id="KW-0479">Metal-binding</keyword>
<dbReference type="GO" id="GO:0008270">
    <property type="term" value="F:zinc ion binding"/>
    <property type="evidence" value="ECO:0007669"/>
    <property type="project" value="UniProtKB-KW"/>
</dbReference>
<keyword evidence="1" id="KW-1133">Transmembrane helix</keyword>
<dbReference type="InterPro" id="IPR040115">
    <property type="entry name" value="Lnp"/>
</dbReference>
<dbReference type="PANTHER" id="PTHR22166:SF12">
    <property type="entry name" value="ENDOPLASMIC RETICULUM JUNCTION FORMATION PROTEIN LUNAPARK"/>
    <property type="match status" value="1"/>
</dbReference>
<keyword evidence="1" id="KW-0863">Zinc-finger</keyword>
<reference evidence="5" key="2">
    <citation type="submission" date="2015-01" db="EMBL/GenBank/DDBJ databases">
        <title>Evolutionary Origins and Diversification of the Mycorrhizal Mutualists.</title>
        <authorList>
            <consortium name="DOE Joint Genome Institute"/>
            <consortium name="Mycorrhizal Genomics Consortium"/>
            <person name="Kohler A."/>
            <person name="Kuo A."/>
            <person name="Nagy L.G."/>
            <person name="Floudas D."/>
            <person name="Copeland A."/>
            <person name="Barry K.W."/>
            <person name="Cichocki N."/>
            <person name="Veneault-Fourrey C."/>
            <person name="LaButti K."/>
            <person name="Lindquist E.A."/>
            <person name="Lipzen A."/>
            <person name="Lundell T."/>
            <person name="Morin E."/>
            <person name="Murat C."/>
            <person name="Riley R."/>
            <person name="Ohm R."/>
            <person name="Sun H."/>
            <person name="Tunlid A."/>
            <person name="Henrissat B."/>
            <person name="Grigoriev I.V."/>
            <person name="Hibbett D.S."/>
            <person name="Martin F."/>
        </authorList>
    </citation>
    <scope>NUCLEOTIDE SEQUENCE [LARGE SCALE GENOMIC DNA]</scope>
    <source>
        <strain evidence="5">MAFF 305830</strain>
    </source>
</reference>
<feature type="region of interest" description="Disordered" evidence="2">
    <location>
        <begin position="297"/>
        <end position="415"/>
    </location>
</feature>
<dbReference type="Proteomes" id="UP000054097">
    <property type="component" value="Unassembled WGS sequence"/>
</dbReference>
<dbReference type="InterPro" id="IPR019273">
    <property type="entry name" value="Lunapark_Znf"/>
</dbReference>
<organism evidence="4 5">
    <name type="scientific">Serendipita vermifera MAFF 305830</name>
    <dbReference type="NCBI Taxonomy" id="933852"/>
    <lineage>
        <taxon>Eukaryota</taxon>
        <taxon>Fungi</taxon>
        <taxon>Dikarya</taxon>
        <taxon>Basidiomycota</taxon>
        <taxon>Agaricomycotina</taxon>
        <taxon>Agaricomycetes</taxon>
        <taxon>Sebacinales</taxon>
        <taxon>Serendipitaceae</taxon>
        <taxon>Serendipita</taxon>
    </lineage>
</organism>
<evidence type="ECO:0000256" key="1">
    <source>
        <dbReference type="RuleBase" id="RU367073"/>
    </source>
</evidence>
<feature type="transmembrane region" description="Helical" evidence="1">
    <location>
        <begin position="44"/>
        <end position="67"/>
    </location>
</feature>
<evidence type="ECO:0000259" key="3">
    <source>
        <dbReference type="Pfam" id="PF10058"/>
    </source>
</evidence>
<evidence type="ECO:0000256" key="2">
    <source>
        <dbReference type="SAM" id="MobiDB-lite"/>
    </source>
</evidence>
<feature type="domain" description="Lunapark zinc ribbon" evidence="3">
    <location>
        <begin position="241"/>
        <end position="294"/>
    </location>
</feature>
<dbReference type="Pfam" id="PF10058">
    <property type="entry name" value="Zn_ribbon_10"/>
    <property type="match status" value="1"/>
</dbReference>
<proteinExistence type="inferred from homology"/>
<dbReference type="HOGENOM" id="CLU_043850_1_0_1"/>
<accession>A0A0C2XUK4</accession>
<feature type="region of interest" description="Disordered" evidence="2">
    <location>
        <begin position="153"/>
        <end position="201"/>
    </location>
</feature>
<keyword evidence="5" id="KW-1185">Reference proteome</keyword>
<dbReference type="PANTHER" id="PTHR22166">
    <property type="entry name" value="ENDOPLASMIC RETICULUM JUNCTION FORMATION PROTEIN LUNAPARK"/>
    <property type="match status" value="1"/>
</dbReference>
<sequence>MGILSLFKRRKEPDNFETVLEELRLSIASRRQRLQEMKLRERRATLWTTLYLFAAWALYAGIWYAGWIEALAGVHTSSGTTMLWKKTVTTAPVIVGPVIILFTRRIVQTWYTRIANAEEKTLKGLMLEQRAKLEDLKKKTDFYSTQKLLERYDRPDGAAPNPNNAPNPANATPARKGPIPAGRASLGGAPPPGGVPSIGPNFMQTPVRQNGAGPAVTATPMHPGYLSAVSPVPIAPTPRRWYDRLADAVLGEDGDRAQNKYALICKKCFTHNGLVRESEVDETQFICMKCGFLNPSPKSLRGEQHTPQTKDLSSRLSASPISPSPSLTASAMGPPAVPAGLASRKGYRVESDVDDNTDGADGMDVVPQTPASKGAKGRKSSVAAAGAAPGIKRSGSGRMTRNSRKSEVGEGMEVD</sequence>
<protein>
    <recommendedName>
        <fullName evidence="1">Endoplasmic reticulum junction formation protein lunapark</fullName>
    </recommendedName>
</protein>
<name>A0A0C2XUK4_SERVB</name>
<comment type="similarity">
    <text evidence="1">Belongs to the lunapark family.</text>
</comment>
<dbReference type="GO" id="GO:0071788">
    <property type="term" value="P:endoplasmic reticulum tubular network maintenance"/>
    <property type="evidence" value="ECO:0007669"/>
    <property type="project" value="UniProtKB-UniRule"/>
</dbReference>
<evidence type="ECO:0000313" key="4">
    <source>
        <dbReference type="EMBL" id="KIM32552.1"/>
    </source>
</evidence>
<gene>
    <name evidence="4" type="ORF">M408DRAFT_62708</name>
</gene>
<dbReference type="EMBL" id="KN824279">
    <property type="protein sequence ID" value="KIM32552.1"/>
    <property type="molecule type" value="Genomic_DNA"/>
</dbReference>
<comment type="function">
    <text evidence="1">Plays a role in determining ER morphology.</text>
</comment>
<dbReference type="GO" id="GO:1903373">
    <property type="term" value="P:positive regulation of endoplasmic reticulum tubular network organization"/>
    <property type="evidence" value="ECO:0007669"/>
    <property type="project" value="UniProtKB-UniRule"/>
</dbReference>
<comment type="subcellular location">
    <subcellularLocation>
        <location evidence="1">Endoplasmic reticulum membrane</location>
        <topology evidence="1">Multi-pass membrane protein</topology>
    </subcellularLocation>
</comment>
<dbReference type="AlphaFoldDB" id="A0A0C2XUK4"/>
<feature type="transmembrane region" description="Helical" evidence="1">
    <location>
        <begin position="87"/>
        <end position="107"/>
    </location>
</feature>
<comment type="domain">
    <text evidence="1">The C4-type zinc finger motif is necessary both for its ER three-way tubular junction localization and formation.</text>
</comment>
<dbReference type="GO" id="GO:0098826">
    <property type="term" value="C:endoplasmic reticulum tubular network membrane"/>
    <property type="evidence" value="ECO:0007669"/>
    <property type="project" value="UniProtKB-UniRule"/>
</dbReference>
<dbReference type="OrthoDB" id="1725934at2759"/>
<keyword evidence="1" id="KW-0472">Membrane</keyword>
<keyword evidence="1" id="KW-0256">Endoplasmic reticulum</keyword>
<evidence type="ECO:0000313" key="5">
    <source>
        <dbReference type="Proteomes" id="UP000054097"/>
    </source>
</evidence>
<keyword evidence="1" id="KW-0812">Transmembrane</keyword>
<reference evidence="4 5" key="1">
    <citation type="submission" date="2014-04" db="EMBL/GenBank/DDBJ databases">
        <authorList>
            <consortium name="DOE Joint Genome Institute"/>
            <person name="Kuo A."/>
            <person name="Zuccaro A."/>
            <person name="Kohler A."/>
            <person name="Nagy L.G."/>
            <person name="Floudas D."/>
            <person name="Copeland A."/>
            <person name="Barry K.W."/>
            <person name="Cichocki N."/>
            <person name="Veneault-Fourrey C."/>
            <person name="LaButti K."/>
            <person name="Lindquist E.A."/>
            <person name="Lipzen A."/>
            <person name="Lundell T."/>
            <person name="Morin E."/>
            <person name="Murat C."/>
            <person name="Sun H."/>
            <person name="Tunlid A."/>
            <person name="Henrissat B."/>
            <person name="Grigoriev I.V."/>
            <person name="Hibbett D.S."/>
            <person name="Martin F."/>
            <person name="Nordberg H.P."/>
            <person name="Cantor M.N."/>
            <person name="Hua S.X."/>
        </authorList>
    </citation>
    <scope>NUCLEOTIDE SEQUENCE [LARGE SCALE GENOMIC DNA]</scope>
    <source>
        <strain evidence="4 5">MAFF 305830</strain>
    </source>
</reference>